<dbReference type="InterPro" id="IPR001001">
    <property type="entry name" value="DNA_polIII_beta"/>
</dbReference>
<dbReference type="EMBL" id="BAFN01000001">
    <property type="protein sequence ID" value="GAN32724.1"/>
    <property type="molecule type" value="Genomic_DNA"/>
</dbReference>
<dbReference type="SMART" id="SM00480">
    <property type="entry name" value="POL3Bc"/>
    <property type="match status" value="1"/>
</dbReference>
<evidence type="ECO:0000256" key="4">
    <source>
        <dbReference type="ARBA" id="ARBA00022490"/>
    </source>
</evidence>
<evidence type="ECO:0000256" key="5">
    <source>
        <dbReference type="ARBA" id="ARBA00022679"/>
    </source>
</evidence>
<evidence type="ECO:0000256" key="1">
    <source>
        <dbReference type="ARBA" id="ARBA00004496"/>
    </source>
</evidence>
<evidence type="ECO:0000256" key="3">
    <source>
        <dbReference type="ARBA" id="ARBA00021035"/>
    </source>
</evidence>
<evidence type="ECO:0000256" key="6">
    <source>
        <dbReference type="ARBA" id="ARBA00022695"/>
    </source>
</evidence>
<dbReference type="InterPro" id="IPR022634">
    <property type="entry name" value="DNA_polIII_beta_N"/>
</dbReference>
<sequence length="366" mass="39619">MNLIFSGNDLYNNFNLVTGIVPSSTIKNILKGVKVEVKDNRVKLTATDLEVLVKCLAPVKECAGDGSIVLPALRVNNILREWAGHDEVIMSIEGNGCVLRSKGGHFKIAGEDSGQFPDVTVTEIRDFVEADGAVIGDMVGKVVHSVSTVKARSVLSGVFVRISGDDIIMVAADGNRMSCVKRKVDNPGGVSMDGVIAVKCLMFLQRFVSECKGPLRVGIGESRICFVGETGEVISQIIEGQYPRYEDIIPKKDGRVVEVNRDELLSGVRMASFMTSEGYRIVKFAITGGKLMLTSRAADVGEAELEIVASYEGPDFEISFNPDYVMDALKVSDGDTIVMKFSDGEGAAVFKTGYEQMDVIMPIEPK</sequence>
<dbReference type="SUPFAM" id="SSF55979">
    <property type="entry name" value="DNA clamp"/>
    <property type="match status" value="3"/>
</dbReference>
<organism evidence="14 15">
    <name type="scientific">Candidatus Brocadia sinica JPN1</name>
    <dbReference type="NCBI Taxonomy" id="1197129"/>
    <lineage>
        <taxon>Bacteria</taxon>
        <taxon>Pseudomonadati</taxon>
        <taxon>Planctomycetota</taxon>
        <taxon>Candidatus Brocadiia</taxon>
        <taxon>Candidatus Brocadiales</taxon>
        <taxon>Candidatus Brocadiaceae</taxon>
        <taxon>Candidatus Brocadia</taxon>
    </lineage>
</organism>
<dbReference type="Pfam" id="PF02767">
    <property type="entry name" value="DNA_pol3_beta_2"/>
    <property type="match status" value="1"/>
</dbReference>
<evidence type="ECO:0000256" key="8">
    <source>
        <dbReference type="ARBA" id="ARBA00022932"/>
    </source>
</evidence>
<evidence type="ECO:0000256" key="9">
    <source>
        <dbReference type="ARBA" id="ARBA00023125"/>
    </source>
</evidence>
<keyword evidence="7 10" id="KW-0235">DNA replication</keyword>
<proteinExistence type="inferred from homology"/>
<dbReference type="Proteomes" id="UP000032309">
    <property type="component" value="Unassembled WGS sequence"/>
</dbReference>
<comment type="similarity">
    <text evidence="2 10">Belongs to the beta sliding clamp family.</text>
</comment>
<reference evidence="15" key="1">
    <citation type="journal article" date="2015" name="Genome Announc.">
        <title>Draft Genome Sequence of an Anaerobic Ammonium-Oxidizing Bacterium, "Candidatus Brocadia sinica".</title>
        <authorList>
            <person name="Oshiki M."/>
            <person name="Shinyako-Hata K."/>
            <person name="Satoh H."/>
            <person name="Okabe S."/>
        </authorList>
    </citation>
    <scope>NUCLEOTIDE SEQUENCE [LARGE SCALE GENOMIC DNA]</scope>
    <source>
        <strain evidence="15">JPN1</strain>
    </source>
</reference>
<keyword evidence="4 10" id="KW-0963">Cytoplasm</keyword>
<dbReference type="CDD" id="cd00140">
    <property type="entry name" value="beta_clamp"/>
    <property type="match status" value="1"/>
</dbReference>
<comment type="subcellular location">
    <subcellularLocation>
        <location evidence="1 10">Cytoplasm</location>
    </subcellularLocation>
</comment>
<comment type="subunit">
    <text evidence="10">Forms a ring-shaped head-to-tail homodimer around DNA.</text>
</comment>
<feature type="domain" description="DNA polymerase III beta sliding clamp N-terminal" evidence="11">
    <location>
        <begin position="1"/>
        <end position="119"/>
    </location>
</feature>
<dbReference type="Pfam" id="PF00712">
    <property type="entry name" value="DNA_pol3_beta"/>
    <property type="match status" value="1"/>
</dbReference>
<dbReference type="Pfam" id="PF02768">
    <property type="entry name" value="DNA_pol3_beta_3"/>
    <property type="match status" value="1"/>
</dbReference>
<evidence type="ECO:0000256" key="10">
    <source>
        <dbReference type="PIRNR" id="PIRNR000804"/>
    </source>
</evidence>
<keyword evidence="9" id="KW-0238">DNA-binding</keyword>
<dbReference type="PANTHER" id="PTHR30478">
    <property type="entry name" value="DNA POLYMERASE III SUBUNIT BETA"/>
    <property type="match status" value="1"/>
</dbReference>
<name>A0ABQ0JVC1_9BACT</name>
<dbReference type="PANTHER" id="PTHR30478:SF0">
    <property type="entry name" value="BETA SLIDING CLAMP"/>
    <property type="match status" value="1"/>
</dbReference>
<keyword evidence="6 10" id="KW-0548">Nucleotidyltransferase</keyword>
<evidence type="ECO:0000256" key="7">
    <source>
        <dbReference type="ARBA" id="ARBA00022705"/>
    </source>
</evidence>
<keyword evidence="8 10" id="KW-0239">DNA-directed DNA polymerase</keyword>
<keyword evidence="5 10" id="KW-0808">Transferase</keyword>
<evidence type="ECO:0000313" key="14">
    <source>
        <dbReference type="EMBL" id="GAN32724.1"/>
    </source>
</evidence>
<evidence type="ECO:0000259" key="11">
    <source>
        <dbReference type="Pfam" id="PF00712"/>
    </source>
</evidence>
<dbReference type="Gene3D" id="3.70.10.10">
    <property type="match status" value="1"/>
</dbReference>
<dbReference type="NCBIfam" id="TIGR00663">
    <property type="entry name" value="dnan"/>
    <property type="match status" value="1"/>
</dbReference>
<accession>A0ABQ0JVC1</accession>
<evidence type="ECO:0000259" key="12">
    <source>
        <dbReference type="Pfam" id="PF02767"/>
    </source>
</evidence>
<evidence type="ECO:0000256" key="2">
    <source>
        <dbReference type="ARBA" id="ARBA00010752"/>
    </source>
</evidence>
<dbReference type="InterPro" id="IPR046938">
    <property type="entry name" value="DNA_clamp_sf"/>
</dbReference>
<feature type="domain" description="DNA polymerase III beta sliding clamp C-terminal" evidence="13">
    <location>
        <begin position="248"/>
        <end position="355"/>
    </location>
</feature>
<comment type="function">
    <text evidence="10">Confers DNA tethering and processivity to DNA polymerases and other proteins. Acts as a clamp, forming a ring around DNA (a reaction catalyzed by the clamp-loading complex) which diffuses in an ATP-independent manner freely and bidirectionally along dsDNA. Initially characterized for its ability to contact the catalytic subunit of DNA polymerase III (Pol III), a complex, multichain enzyme responsible for most of the replicative synthesis in bacteria; Pol III exhibits 3'-5' exonuclease proofreading activity. The beta chain is required for initiation of replication as well as for processivity of DNA replication.</text>
</comment>
<keyword evidence="15" id="KW-1185">Reference proteome</keyword>
<dbReference type="PIRSF" id="PIRSF000804">
    <property type="entry name" value="DNA_pol_III_b"/>
    <property type="match status" value="1"/>
</dbReference>
<protein>
    <recommendedName>
        <fullName evidence="3 10">Beta sliding clamp</fullName>
    </recommendedName>
</protein>
<gene>
    <name evidence="14" type="ORF">BROSI_A1239</name>
</gene>
<evidence type="ECO:0000259" key="13">
    <source>
        <dbReference type="Pfam" id="PF02768"/>
    </source>
</evidence>
<dbReference type="Gene3D" id="3.10.150.10">
    <property type="entry name" value="DNA Polymerase III, subunit A, domain 2"/>
    <property type="match status" value="1"/>
</dbReference>
<dbReference type="InterPro" id="IPR022637">
    <property type="entry name" value="DNA_polIII_beta_cen"/>
</dbReference>
<feature type="domain" description="DNA polymerase III beta sliding clamp central" evidence="12">
    <location>
        <begin position="135"/>
        <end position="243"/>
    </location>
</feature>
<dbReference type="InterPro" id="IPR022635">
    <property type="entry name" value="DNA_polIII_beta_C"/>
</dbReference>
<dbReference type="RefSeq" id="WP_052562837.1">
    <property type="nucleotide sequence ID" value="NZ_BAFN01000001.1"/>
</dbReference>
<evidence type="ECO:0000313" key="15">
    <source>
        <dbReference type="Proteomes" id="UP000032309"/>
    </source>
</evidence>
<comment type="caution">
    <text evidence="14">The sequence shown here is derived from an EMBL/GenBank/DDBJ whole genome shotgun (WGS) entry which is preliminary data.</text>
</comment>